<gene>
    <name evidence="2" type="ORF">ACFQPF_16065</name>
</gene>
<evidence type="ECO:0000313" key="3">
    <source>
        <dbReference type="Proteomes" id="UP001596549"/>
    </source>
</evidence>
<dbReference type="PANTHER" id="PTHR43792:SF9">
    <property type="entry name" value="RIBOSOMAL-PROTEIN-ALANINE ACETYLTRANSFERASE"/>
    <property type="match status" value="1"/>
</dbReference>
<accession>A0ABW2NRG6</accession>
<dbReference type="Pfam" id="PF13302">
    <property type="entry name" value="Acetyltransf_3"/>
    <property type="match status" value="1"/>
</dbReference>
<evidence type="ECO:0000259" key="1">
    <source>
        <dbReference type="PROSITE" id="PS51186"/>
    </source>
</evidence>
<dbReference type="InterPro" id="IPR051531">
    <property type="entry name" value="N-acetyltransferase"/>
</dbReference>
<dbReference type="PROSITE" id="PS51186">
    <property type="entry name" value="GNAT"/>
    <property type="match status" value="1"/>
</dbReference>
<protein>
    <submittedName>
        <fullName evidence="2">GNAT family N-acetyltransferase</fullName>
        <ecNumber evidence="2">2.3.-.-</ecNumber>
    </submittedName>
</protein>
<dbReference type="SUPFAM" id="SSF55729">
    <property type="entry name" value="Acyl-CoA N-acyltransferases (Nat)"/>
    <property type="match status" value="1"/>
</dbReference>
<organism evidence="2 3">
    <name type="scientific">Fictibacillus iocasae</name>
    <dbReference type="NCBI Taxonomy" id="2715437"/>
    <lineage>
        <taxon>Bacteria</taxon>
        <taxon>Bacillati</taxon>
        <taxon>Bacillota</taxon>
        <taxon>Bacilli</taxon>
        <taxon>Bacillales</taxon>
        <taxon>Fictibacillaceae</taxon>
        <taxon>Fictibacillus</taxon>
    </lineage>
</organism>
<dbReference type="EC" id="2.3.-.-" evidence="2"/>
<dbReference type="GO" id="GO:0016746">
    <property type="term" value="F:acyltransferase activity"/>
    <property type="evidence" value="ECO:0007669"/>
    <property type="project" value="UniProtKB-KW"/>
</dbReference>
<feature type="domain" description="N-acetyltransferase" evidence="1">
    <location>
        <begin position="15"/>
        <end position="179"/>
    </location>
</feature>
<dbReference type="InterPro" id="IPR000182">
    <property type="entry name" value="GNAT_dom"/>
</dbReference>
<name>A0ABW2NRG6_9BACL</name>
<comment type="caution">
    <text evidence="2">The sequence shown here is derived from an EMBL/GenBank/DDBJ whole genome shotgun (WGS) entry which is preliminary data.</text>
</comment>
<dbReference type="Gene3D" id="3.40.630.30">
    <property type="match status" value="1"/>
</dbReference>
<keyword evidence="3" id="KW-1185">Reference proteome</keyword>
<reference evidence="3" key="1">
    <citation type="journal article" date="2019" name="Int. J. Syst. Evol. Microbiol.">
        <title>The Global Catalogue of Microorganisms (GCM) 10K type strain sequencing project: providing services to taxonomists for standard genome sequencing and annotation.</title>
        <authorList>
            <consortium name="The Broad Institute Genomics Platform"/>
            <consortium name="The Broad Institute Genome Sequencing Center for Infectious Disease"/>
            <person name="Wu L."/>
            <person name="Ma J."/>
        </authorList>
    </citation>
    <scope>NUCLEOTIDE SEQUENCE [LARGE SCALE GENOMIC DNA]</scope>
    <source>
        <strain evidence="3">NBRC 106396</strain>
    </source>
</reference>
<dbReference type="RefSeq" id="WP_379750800.1">
    <property type="nucleotide sequence ID" value="NZ_JBHTCP010000050.1"/>
</dbReference>
<dbReference type="EMBL" id="JBHTCP010000050">
    <property type="protein sequence ID" value="MFC7373157.1"/>
    <property type="molecule type" value="Genomic_DNA"/>
</dbReference>
<dbReference type="Proteomes" id="UP001596549">
    <property type="component" value="Unassembled WGS sequence"/>
</dbReference>
<proteinExistence type="predicted"/>
<sequence length="183" mass="20831">MISTGDFPVLITGRLILRELLTSDAAAIFSVFSDSIVTEYYGLETFHTLHDAEQFLSALDDGYMQGKSIRWGIELAETGDLIGTIGFHNWSHVHNRTEIGYELNRAYWGNGYMSEAMRCILAFGFSNIGFHRIGATIRPENKESIALVERFGFIQDGLLQDYQRTSKGYFPLYMYSLLRPDFT</sequence>
<dbReference type="InterPro" id="IPR016181">
    <property type="entry name" value="Acyl_CoA_acyltransferase"/>
</dbReference>
<dbReference type="PANTHER" id="PTHR43792">
    <property type="entry name" value="GNAT FAMILY, PUTATIVE (AFU_ORTHOLOGUE AFUA_3G00765)-RELATED-RELATED"/>
    <property type="match status" value="1"/>
</dbReference>
<evidence type="ECO:0000313" key="2">
    <source>
        <dbReference type="EMBL" id="MFC7373157.1"/>
    </source>
</evidence>
<keyword evidence="2" id="KW-0808">Transferase</keyword>
<keyword evidence="2" id="KW-0012">Acyltransferase</keyword>